<reference evidence="11" key="2">
    <citation type="submission" date="2022-10" db="EMBL/GenBank/DDBJ databases">
        <authorList>
            <person name="Trinh H.N."/>
        </authorList>
    </citation>
    <scope>NUCLEOTIDE SEQUENCE</scope>
    <source>
        <strain evidence="11">RN2-1</strain>
    </source>
</reference>
<dbReference type="CDD" id="cd18808">
    <property type="entry name" value="SF1_C_Upf1"/>
    <property type="match status" value="1"/>
</dbReference>
<dbReference type="FunFam" id="3.40.960.10:FF:000002">
    <property type="entry name" value="DNA helicase related protein"/>
    <property type="match status" value="1"/>
</dbReference>
<evidence type="ECO:0000259" key="10">
    <source>
        <dbReference type="Pfam" id="PF18741"/>
    </source>
</evidence>
<evidence type="ECO:0000256" key="2">
    <source>
        <dbReference type="ARBA" id="ARBA00022741"/>
    </source>
</evidence>
<feature type="domain" description="DNA2/NAM7 helicase helicase" evidence="8">
    <location>
        <begin position="1362"/>
        <end position="1404"/>
    </location>
</feature>
<evidence type="ECO:0000256" key="1">
    <source>
        <dbReference type="ARBA" id="ARBA00007913"/>
    </source>
</evidence>
<dbReference type="InterPro" id="IPR021754">
    <property type="entry name" value="DUF3320"/>
</dbReference>
<dbReference type="InterPro" id="IPR041677">
    <property type="entry name" value="DNA2/NAM7_AAA_11"/>
</dbReference>
<dbReference type="Proteomes" id="UP001165679">
    <property type="component" value="Unassembled WGS sequence"/>
</dbReference>
<dbReference type="Pfam" id="PF18741">
    <property type="entry name" value="MTES_1575"/>
    <property type="match status" value="1"/>
</dbReference>
<evidence type="ECO:0000256" key="6">
    <source>
        <dbReference type="SAM" id="MobiDB-lite"/>
    </source>
</evidence>
<dbReference type="Gene3D" id="3.10.620.30">
    <property type="match status" value="1"/>
</dbReference>
<dbReference type="GO" id="GO:0043139">
    <property type="term" value="F:5'-3' DNA helicase activity"/>
    <property type="evidence" value="ECO:0007669"/>
    <property type="project" value="TreeGrafter"/>
</dbReference>
<dbReference type="Pfam" id="PF13087">
    <property type="entry name" value="AAA_12"/>
    <property type="match status" value="1"/>
</dbReference>
<name>A0AA41YK20_9PROT</name>
<comment type="similarity">
    <text evidence="1">Belongs to the DNA2/NAM7 helicase family.</text>
</comment>
<evidence type="ECO:0000259" key="7">
    <source>
        <dbReference type="Pfam" id="PF11784"/>
    </source>
</evidence>
<dbReference type="InterPro" id="IPR047187">
    <property type="entry name" value="SF1_C_Upf1"/>
</dbReference>
<keyword evidence="2" id="KW-0547">Nucleotide-binding</keyword>
<organism evidence="11 12">
    <name type="scientific">Limobrevibacterium gyesilva</name>
    <dbReference type="NCBI Taxonomy" id="2991712"/>
    <lineage>
        <taxon>Bacteria</taxon>
        <taxon>Pseudomonadati</taxon>
        <taxon>Pseudomonadota</taxon>
        <taxon>Alphaproteobacteria</taxon>
        <taxon>Acetobacterales</taxon>
        <taxon>Acetobacteraceae</taxon>
        <taxon>Limobrevibacterium</taxon>
    </lineage>
</organism>
<dbReference type="Pfam" id="PF13195">
    <property type="entry name" value="DUF4011"/>
    <property type="match status" value="1"/>
</dbReference>
<dbReference type="Pfam" id="PF13086">
    <property type="entry name" value="AAA_11"/>
    <property type="match status" value="1"/>
</dbReference>
<dbReference type="InterPro" id="IPR041679">
    <property type="entry name" value="DNA2/NAM7-like_C"/>
</dbReference>
<dbReference type="SUPFAM" id="SSF52980">
    <property type="entry name" value="Restriction endonuclease-like"/>
    <property type="match status" value="1"/>
</dbReference>
<protein>
    <submittedName>
        <fullName evidence="11">DUF3320 domain-containing protein</fullName>
    </submittedName>
</protein>
<evidence type="ECO:0000256" key="5">
    <source>
        <dbReference type="ARBA" id="ARBA00022840"/>
    </source>
</evidence>
<reference evidence="11" key="1">
    <citation type="submission" date="2022-09" db="EMBL/GenBank/DDBJ databases">
        <title>Rhodovastum sp. nov. RN2-1 isolated from soil in Seongnam, South Korea.</title>
        <authorList>
            <person name="Le N.T."/>
        </authorList>
    </citation>
    <scope>NUCLEOTIDE SEQUENCE</scope>
    <source>
        <strain evidence="11">RN2-1</strain>
    </source>
</reference>
<keyword evidence="3" id="KW-0378">Hydrolase</keyword>
<dbReference type="PANTHER" id="PTHR43788:SF8">
    <property type="entry name" value="DNA-BINDING PROTEIN SMUBP-2"/>
    <property type="match status" value="1"/>
</dbReference>
<keyword evidence="12" id="KW-1185">Reference proteome</keyword>
<evidence type="ECO:0000256" key="4">
    <source>
        <dbReference type="ARBA" id="ARBA00022806"/>
    </source>
</evidence>
<dbReference type="InterPro" id="IPR050534">
    <property type="entry name" value="Coronavir_polyprotein_1ab"/>
</dbReference>
<accession>A0AA41YK20</accession>
<keyword evidence="5" id="KW-0067">ATP-binding</keyword>
<evidence type="ECO:0000259" key="8">
    <source>
        <dbReference type="Pfam" id="PF13086"/>
    </source>
</evidence>
<dbReference type="InterPro" id="IPR027417">
    <property type="entry name" value="P-loop_NTPase"/>
</dbReference>
<feature type="domain" description="Restriction endonuclease type II-like" evidence="10">
    <location>
        <begin position="1676"/>
        <end position="1773"/>
    </location>
</feature>
<sequence>MDEKRNADDVTDTCEDFGAAEGCLDHDKPASLAVGLQPALNAALWQNHVPVISELTFIAGGGADLGDVTLELACEPPLIHPRTWRLQDVSAGQIRVVPDLDVMVDGAKLTALTEAIRATVVLTARRDGTDSPPVAVLQRDLRVLAHNEWGGTGGIPDVLAAFVEPNDPEVATLLRQTSDHLRALGKPDALEGYQATSKTRIWEQVEALWRAICALDIRYVNPPPSFEETGQRIRPPRQVVKDRLATCLDLAVLFAACIEAMGLRPVIVVVKGHAFTGLWLTRHDFGSSVADDAPGLRTRLALDDLLLFETTLVCGRGRTGFTRACEAGAEHVVADKDAAFEAVIDVHRARQRRIRPLATVADGYARQPNTMAEGAALPELPVEEPPPLRDEPLAEAQDEATTPADRLARWRKRLLDISGRNRLLNLRTGGKQALAIDCPEPAKLEDLLAQMRGRSRPAPLRFRSWPELMTGADPRSAGLHRSRLQEPADRAFARDALARRELVAGRDEASLLAVLTEIYRAARAAQQEGGSNTLFLTIGTLLWRQKGKDAPYRAPIILVPVVLERPSVRSGFSLRVHDDETRINATLLEMLKQEFALRFPTLEAERPPEDDAGVDVQGVLDTFRGKLRDVPGWEVTDDVTLTNLSFTKFLMWKDLGDRADALRQSEIARRLMDGSEDRTQARGDHTATKQAAPDIDAAMGDLVCPLEADSSQLRAVAAAAGGKSFVLIGPPGTGKSQTIANIIANTLAQGRSVLFVAEKRSALEVVQRRLRKVKLDDFCLDLFSAKTSKVAVLEQLNRTQQARETFDAQEWHTANAEAAALRAELNGYVRELHQRGHNGWTPFRAIGCVLRAETGGVPEVSFAWPDPDTHDAGGYQRLVEQVEEAAATLAQLGDVVSAASLSGIEITEWTPPWQARLFEAAGGTAARLLVLADAAGAAARAIGLATPSLSRSSILALDVLASVLLEPAAIDGAWALTADAEVTMDAVRAEASRITRYRDIRTTLETSWRPGATALPLAELQEAWRIATDRWAIGRAIAQRALRRRLGVEALGPVPKECGAEIGRLIEMQRIEAAATAAGPRLAASLGQRWSGMETDFARIEAGFAWARRLRAAAAACAIDPVSLLKLREHLHRLVSDGADLLAPTGTVGTVLERLRAASAEAHASLELLASLCGSDPTTILDPAREDWATALATHLQDWTGAARLLRDWCNWRGVAQRMDIVGLTPLLRALEAGLVAPADAARTFEANYARWWIGLAVANAPRLRSFVAAQHATRIERFRALDARLVALAARLTRARLTDGIPDSTQRERDPEYTVLARELAKRQRHLPVRQLAARMPKALRRLTPCLMMSPLSVAQYLPTEAEPFDLVIFDEASQIATWDAIGVIGRGRQVVVVGDPKQLPPTRFFERQLPDGDAGGETVDVEVQDLESILDECLGVGVPAVELNWHYRSRHESLIAFSNQAYYGGRLVTFPSPATHDTAVSFRYVVDGVYARAGARTNQAEARAVVAEALAVLRETLAGGPTRSVGIVTFNAEQQGLIEDLLDAARRDDPALEPFFSDDAPDPVLVKNLEGVQGEERDVMLFSLTYGPDATRRVAMNFGPLNQAGGERRLNVAVTRARQSLIVFGSLRPDQIDLSRTSAIGVAHLKQFLAFADQGARAFAATATGPLGDHESPFEVAVAERLRGRGWTVHSQIGVSGFRIDLGVVDPDASGAFLAGVECDGATYHRGATARDRDRLRQSVLEDLGWKILRIWSTDWWTNAARETERLHAALGFALAEARARRDEEVPAPVVNSERIAGPDGLAPGVPSYERVGAAGNADASAVDDSEGGRTGALPEPERFYDDAYRSRLTELVRLELRADGPLRQDRLIQRIARAHGFQRAGREIQERIIASIPEGSARSRDAAGTFVWPTNSDPGAWNRFRRPSPGANRDPNEIPIEELAVLARDCLHEAQDDEMVLMRMRDACGLQQLREVSRERCKQAIAIARSA</sequence>
<dbReference type="Gene3D" id="3.40.50.300">
    <property type="entry name" value="P-loop containing nucleotide triphosphate hydrolases"/>
    <property type="match status" value="3"/>
</dbReference>
<dbReference type="InterPro" id="IPR025103">
    <property type="entry name" value="DUF4011"/>
</dbReference>
<proteinExistence type="inferred from homology"/>
<dbReference type="FunFam" id="3.40.50.300:FF:002063">
    <property type="entry name" value="DNA helicase related protein"/>
    <property type="match status" value="1"/>
</dbReference>
<evidence type="ECO:0000313" key="11">
    <source>
        <dbReference type="EMBL" id="MCW3474684.1"/>
    </source>
</evidence>
<dbReference type="GO" id="GO:0016787">
    <property type="term" value="F:hydrolase activity"/>
    <property type="evidence" value="ECO:0007669"/>
    <property type="project" value="UniProtKB-KW"/>
</dbReference>
<feature type="domain" description="DUF3320" evidence="7">
    <location>
        <begin position="1841"/>
        <end position="1889"/>
    </location>
</feature>
<dbReference type="PANTHER" id="PTHR43788">
    <property type="entry name" value="DNA2/NAM7 HELICASE FAMILY MEMBER"/>
    <property type="match status" value="1"/>
</dbReference>
<evidence type="ECO:0000313" key="12">
    <source>
        <dbReference type="Proteomes" id="UP001165679"/>
    </source>
</evidence>
<keyword evidence="4" id="KW-0347">Helicase</keyword>
<feature type="domain" description="DNA2/NAM7 helicase-like C-terminal" evidence="9">
    <location>
        <begin position="1439"/>
        <end position="1628"/>
    </location>
</feature>
<comment type="caution">
    <text evidence="11">The sequence shown here is derived from an EMBL/GenBank/DDBJ whole genome shotgun (WGS) entry which is preliminary data.</text>
</comment>
<evidence type="ECO:0000259" key="9">
    <source>
        <dbReference type="Pfam" id="PF13087"/>
    </source>
</evidence>
<dbReference type="InterPro" id="IPR049468">
    <property type="entry name" value="Restrct_endonuc-II-like_dom"/>
</dbReference>
<dbReference type="InterPro" id="IPR011335">
    <property type="entry name" value="Restrct_endonuc-II-like"/>
</dbReference>
<dbReference type="Gene3D" id="3.40.960.10">
    <property type="entry name" value="VSR Endonuclease"/>
    <property type="match status" value="1"/>
</dbReference>
<feature type="region of interest" description="Disordered" evidence="6">
    <location>
        <begin position="375"/>
        <end position="403"/>
    </location>
</feature>
<feature type="region of interest" description="Disordered" evidence="6">
    <location>
        <begin position="1817"/>
        <end position="1839"/>
    </location>
</feature>
<dbReference type="EMBL" id="JAPDNT010000004">
    <property type="protein sequence ID" value="MCW3474684.1"/>
    <property type="molecule type" value="Genomic_DNA"/>
</dbReference>
<dbReference type="SUPFAM" id="SSF52540">
    <property type="entry name" value="P-loop containing nucleoside triphosphate hydrolases"/>
    <property type="match status" value="1"/>
</dbReference>
<dbReference type="RefSeq" id="WP_264713328.1">
    <property type="nucleotide sequence ID" value="NZ_JAPDNT010000004.1"/>
</dbReference>
<evidence type="ECO:0000256" key="3">
    <source>
        <dbReference type="ARBA" id="ARBA00022801"/>
    </source>
</evidence>
<gene>
    <name evidence="11" type="ORF">OL599_08810</name>
</gene>
<dbReference type="Pfam" id="PF11784">
    <property type="entry name" value="DUF3320"/>
    <property type="match status" value="1"/>
</dbReference>
<dbReference type="GO" id="GO:0005524">
    <property type="term" value="F:ATP binding"/>
    <property type="evidence" value="ECO:0007669"/>
    <property type="project" value="UniProtKB-KW"/>
</dbReference>